<evidence type="ECO:0000256" key="1">
    <source>
        <dbReference type="SAM" id="Phobius"/>
    </source>
</evidence>
<gene>
    <name evidence="3" type="ORF">MAR_028616</name>
</gene>
<feature type="signal peptide" evidence="2">
    <location>
        <begin position="1"/>
        <end position="24"/>
    </location>
</feature>
<sequence length="153" mass="15774">MKSINVFTFLGVIVCGSVLALVSAATTADTTMDGEITEVSTPEFSATYTDFEPYYCTVGTCSGTDNSCLKTLESTCKITDDANGCQVTLLNGTVTAECTSTPCTETGSTTTQCCKGAGCADKLFSSPHATGNSLHACLAMLITLASVVTAMIK</sequence>
<dbReference type="Proteomes" id="UP001164746">
    <property type="component" value="Chromosome 2"/>
</dbReference>
<dbReference type="EMBL" id="CP111013">
    <property type="protein sequence ID" value="WAQ95926.1"/>
    <property type="molecule type" value="Genomic_DNA"/>
</dbReference>
<keyword evidence="1" id="KW-1133">Transmembrane helix</keyword>
<protein>
    <submittedName>
        <fullName evidence="3">Uncharacterized protein</fullName>
    </submittedName>
</protein>
<feature type="transmembrane region" description="Helical" evidence="1">
    <location>
        <begin position="133"/>
        <end position="152"/>
    </location>
</feature>
<feature type="chain" id="PRO_5046644043" evidence="2">
    <location>
        <begin position="25"/>
        <end position="153"/>
    </location>
</feature>
<keyword evidence="1" id="KW-0472">Membrane</keyword>
<evidence type="ECO:0000313" key="3">
    <source>
        <dbReference type="EMBL" id="WAQ95926.1"/>
    </source>
</evidence>
<keyword evidence="2" id="KW-0732">Signal</keyword>
<keyword evidence="4" id="KW-1185">Reference proteome</keyword>
<organism evidence="3 4">
    <name type="scientific">Mya arenaria</name>
    <name type="common">Soft-shell clam</name>
    <dbReference type="NCBI Taxonomy" id="6604"/>
    <lineage>
        <taxon>Eukaryota</taxon>
        <taxon>Metazoa</taxon>
        <taxon>Spiralia</taxon>
        <taxon>Lophotrochozoa</taxon>
        <taxon>Mollusca</taxon>
        <taxon>Bivalvia</taxon>
        <taxon>Autobranchia</taxon>
        <taxon>Heteroconchia</taxon>
        <taxon>Euheterodonta</taxon>
        <taxon>Imparidentia</taxon>
        <taxon>Neoheterodontei</taxon>
        <taxon>Myida</taxon>
        <taxon>Myoidea</taxon>
        <taxon>Myidae</taxon>
        <taxon>Mya</taxon>
    </lineage>
</organism>
<evidence type="ECO:0000256" key="2">
    <source>
        <dbReference type="SAM" id="SignalP"/>
    </source>
</evidence>
<reference evidence="3" key="1">
    <citation type="submission" date="2022-11" db="EMBL/GenBank/DDBJ databases">
        <title>Centuries of genome instability and evolution in soft-shell clam transmissible cancer (bioRxiv).</title>
        <authorList>
            <person name="Hart S.F.M."/>
            <person name="Yonemitsu M.A."/>
            <person name="Giersch R.M."/>
            <person name="Beal B.F."/>
            <person name="Arriagada G."/>
            <person name="Davis B.W."/>
            <person name="Ostrander E.A."/>
            <person name="Goff S.P."/>
            <person name="Metzger M.J."/>
        </authorList>
    </citation>
    <scope>NUCLEOTIDE SEQUENCE</scope>
    <source>
        <strain evidence="3">MELC-2E11</strain>
        <tissue evidence="3">Siphon/mantle</tissue>
    </source>
</reference>
<evidence type="ECO:0000313" key="4">
    <source>
        <dbReference type="Proteomes" id="UP001164746"/>
    </source>
</evidence>
<keyword evidence="1" id="KW-0812">Transmembrane</keyword>
<name>A0ABY7DE41_MYAAR</name>
<accession>A0ABY7DE41</accession>
<proteinExistence type="predicted"/>